<reference evidence="2" key="1">
    <citation type="submission" date="2020-01" db="EMBL/GenBank/DDBJ databases">
        <authorList>
            <person name="Mishra B."/>
        </authorList>
    </citation>
    <scope>NUCLEOTIDE SEQUENCE [LARGE SCALE GENOMIC DNA]</scope>
</reference>
<evidence type="ECO:0000313" key="2">
    <source>
        <dbReference type="EMBL" id="CAA7023511.1"/>
    </source>
</evidence>
<dbReference type="SUPFAM" id="SSF56219">
    <property type="entry name" value="DNase I-like"/>
    <property type="match status" value="1"/>
</dbReference>
<name>A0A6D2I5Z8_9BRAS</name>
<dbReference type="InterPro" id="IPR005135">
    <property type="entry name" value="Endo/exonuclease/phosphatase"/>
</dbReference>
<dbReference type="AlphaFoldDB" id="A0A6D2I5Z8"/>
<keyword evidence="3" id="KW-1185">Reference proteome</keyword>
<dbReference type="PANTHER" id="PTHR33710">
    <property type="entry name" value="BNAC02G09200D PROTEIN"/>
    <property type="match status" value="1"/>
</dbReference>
<evidence type="ECO:0000259" key="1">
    <source>
        <dbReference type="Pfam" id="PF03372"/>
    </source>
</evidence>
<organism evidence="2 3">
    <name type="scientific">Microthlaspi erraticum</name>
    <dbReference type="NCBI Taxonomy" id="1685480"/>
    <lineage>
        <taxon>Eukaryota</taxon>
        <taxon>Viridiplantae</taxon>
        <taxon>Streptophyta</taxon>
        <taxon>Embryophyta</taxon>
        <taxon>Tracheophyta</taxon>
        <taxon>Spermatophyta</taxon>
        <taxon>Magnoliopsida</taxon>
        <taxon>eudicotyledons</taxon>
        <taxon>Gunneridae</taxon>
        <taxon>Pentapetalae</taxon>
        <taxon>rosids</taxon>
        <taxon>malvids</taxon>
        <taxon>Brassicales</taxon>
        <taxon>Brassicaceae</taxon>
        <taxon>Coluteocarpeae</taxon>
        <taxon>Microthlaspi</taxon>
    </lineage>
</organism>
<dbReference type="PANTHER" id="PTHR33710:SF79">
    <property type="entry name" value="OS06G0205337 PROTEIN"/>
    <property type="match status" value="1"/>
</dbReference>
<proteinExistence type="predicted"/>
<dbReference type="Proteomes" id="UP000467841">
    <property type="component" value="Unassembled WGS sequence"/>
</dbReference>
<dbReference type="Pfam" id="PF03372">
    <property type="entry name" value="Exo_endo_phos"/>
    <property type="match status" value="1"/>
</dbReference>
<dbReference type="GO" id="GO:0003824">
    <property type="term" value="F:catalytic activity"/>
    <property type="evidence" value="ECO:0007669"/>
    <property type="project" value="InterPro"/>
</dbReference>
<comment type="caution">
    <text evidence="2">The sequence shown here is derived from an EMBL/GenBank/DDBJ whole genome shotgun (WGS) entry which is preliminary data.</text>
</comment>
<dbReference type="OrthoDB" id="1112386at2759"/>
<dbReference type="EMBL" id="CACVBM020000784">
    <property type="protein sequence ID" value="CAA7023511.1"/>
    <property type="molecule type" value="Genomic_DNA"/>
</dbReference>
<feature type="domain" description="Endonuclease/exonuclease/phosphatase" evidence="1">
    <location>
        <begin position="1"/>
        <end position="192"/>
    </location>
</feature>
<evidence type="ECO:0000313" key="3">
    <source>
        <dbReference type="Proteomes" id="UP000467841"/>
    </source>
</evidence>
<gene>
    <name evidence="2" type="ORF">MERR_LOCUS10746</name>
</gene>
<dbReference type="InterPro" id="IPR036691">
    <property type="entry name" value="Endo/exonu/phosph_ase_sf"/>
</dbReference>
<sequence>MFLMETKNQSEFVMKELHSLAYTSSFTVPPHGHGGGGLALLWNQKVKLEVLDSCDNYIDTTISYKNQRFLATFTYGEPDHTKRREVWDKISDLGVARENPWFLTGDFNEIMDNSEKQGGPPRSEASFGDFREFLSKNDLYDIQHTGNSLSWRGVRGTHLVHSRLDRALSNSAWTEAFPTGRSIYLPFEASDHRPIITFFEPALQKKRGLFRYDRRMKSNEKIKQLVAKAWGEEPDATVEQRISKYRKEIVKWNRQHHQNSKKVIEEKKKQLEEAMTLRIADETRIQSINAFLKEAYKEEESYWKQRSRQLWLALGDKNSGYFHAVTRDRKRINAITMIEKENGETCYEESQIAETVANFYSELFTSQERDRAAMVDRILEPRVTEEDNKALTAEPSKEEVKRALYAIHPDKAPGLDGFSASFFQSNWDVVGDTITSEVKTFFST</sequence>
<protein>
    <recommendedName>
        <fullName evidence="1">Endonuclease/exonuclease/phosphatase domain-containing protein</fullName>
    </recommendedName>
</protein>
<dbReference type="Gene3D" id="3.60.10.10">
    <property type="entry name" value="Endonuclease/exonuclease/phosphatase"/>
    <property type="match status" value="1"/>
</dbReference>
<accession>A0A6D2I5Z8</accession>